<dbReference type="InterPro" id="IPR027417">
    <property type="entry name" value="P-loop_NTPase"/>
</dbReference>
<dbReference type="RefSeq" id="WP_053081871.1">
    <property type="nucleotide sequence ID" value="NZ_CAQN01001058.1"/>
</dbReference>
<evidence type="ECO:0000313" key="3">
    <source>
        <dbReference type="EMBL" id="CCQ69910.1"/>
    </source>
</evidence>
<evidence type="ECO:0000256" key="1">
    <source>
        <dbReference type="SAM" id="MobiDB-lite"/>
    </source>
</evidence>
<dbReference type="Gene3D" id="3.40.50.300">
    <property type="entry name" value="P-loop containing nucleotide triphosphate hydrolases"/>
    <property type="match status" value="1"/>
</dbReference>
<feature type="domain" description="TIR" evidence="2">
    <location>
        <begin position="5"/>
        <end position="145"/>
    </location>
</feature>
<feature type="compositionally biased region" description="Polar residues" evidence="1">
    <location>
        <begin position="161"/>
        <end position="171"/>
    </location>
</feature>
<dbReference type="Proteomes" id="UP000018130">
    <property type="component" value="Unassembled WGS sequence"/>
</dbReference>
<reference evidence="3 4" key="1">
    <citation type="submission" date="2013-01" db="EMBL/GenBank/DDBJ databases">
        <authorList>
            <person name="Bench S."/>
        </authorList>
    </citation>
    <scope>NUCLEOTIDE SEQUENCE [LARGE SCALE GENOMIC DNA]</scope>
    <source>
        <strain evidence="3 4">WH 0402</strain>
    </source>
</reference>
<accession>T2JXI1</accession>
<comment type="caution">
    <text evidence="3">The sequence shown here is derived from an EMBL/GenBank/DDBJ whole genome shotgun (WGS) entry which is preliminary data.</text>
</comment>
<feature type="region of interest" description="Disordered" evidence="1">
    <location>
        <begin position="145"/>
        <end position="182"/>
    </location>
</feature>
<dbReference type="InterPro" id="IPR000157">
    <property type="entry name" value="TIR_dom"/>
</dbReference>
<evidence type="ECO:0000259" key="2">
    <source>
        <dbReference type="PROSITE" id="PS50104"/>
    </source>
</evidence>
<feature type="compositionally biased region" description="Low complexity" evidence="1">
    <location>
        <begin position="149"/>
        <end position="160"/>
    </location>
</feature>
<dbReference type="EMBL" id="CAQN01001058">
    <property type="protein sequence ID" value="CCQ69910.1"/>
    <property type="molecule type" value="Genomic_DNA"/>
</dbReference>
<proteinExistence type="predicted"/>
<sequence>MNKEKIPQIFIAHASEDKPLVRELYGKLLEAGYNPWLDEEDLLPGQNWREEIPKALKNSDLFIACLSSTSISKRGYIQREFKMAMEVWAELPPGEIYIIHLKLDDCKIPELKQSEYGLNLKNLQWLDYWKPNSFDKLVKAIQRQFGSQETNDTENNNATDSPSETDNQKSTNLERPEGQVPLGSPFYLERPPIESDCYQTILQPGALIRVKAPRQMGKSSLMARILSHAKQADYQTAYLDFQLIDDDCLKNLDQFLLWFCANISDELELPAEMEKYWKGILGSKKNCTNYFQKYLLSKREVPLVLGLDEVDQVFRYPEIATGFLGLLRAWHEKGKNDPVWQKLRLVIVHSQEVYIPLDINQSPFNVGFGVELPEFTPSQVEDLAKRHGLHCSVEEKEGLIYMCGGASILN</sequence>
<dbReference type="AlphaFoldDB" id="T2JXI1"/>
<organism evidence="3 4">
    <name type="scientific">Crocosphaera watsonii WH 0402</name>
    <dbReference type="NCBI Taxonomy" id="1284629"/>
    <lineage>
        <taxon>Bacteria</taxon>
        <taxon>Bacillati</taxon>
        <taxon>Cyanobacteriota</taxon>
        <taxon>Cyanophyceae</taxon>
        <taxon>Oscillatoriophycideae</taxon>
        <taxon>Chroococcales</taxon>
        <taxon>Aphanothecaceae</taxon>
        <taxon>Crocosphaera</taxon>
    </lineage>
</organism>
<gene>
    <name evidence="3" type="ORF">CWATWH0402_560</name>
</gene>
<dbReference type="InterPro" id="IPR035897">
    <property type="entry name" value="Toll_tir_struct_dom_sf"/>
</dbReference>
<protein>
    <recommendedName>
        <fullName evidence="2">TIR domain-containing protein</fullName>
    </recommendedName>
</protein>
<dbReference type="SUPFAM" id="SSF52540">
    <property type="entry name" value="P-loop containing nucleoside triphosphate hydrolases"/>
    <property type="match status" value="1"/>
</dbReference>
<evidence type="ECO:0000313" key="4">
    <source>
        <dbReference type="Proteomes" id="UP000018130"/>
    </source>
</evidence>
<dbReference type="Pfam" id="PF13676">
    <property type="entry name" value="TIR_2"/>
    <property type="match status" value="1"/>
</dbReference>
<dbReference type="SUPFAM" id="SSF52200">
    <property type="entry name" value="Toll/Interleukin receptor TIR domain"/>
    <property type="match status" value="1"/>
</dbReference>
<reference evidence="3 4" key="2">
    <citation type="submission" date="2013-09" db="EMBL/GenBank/DDBJ databases">
        <title>Whole genome comparison of six Crocosphaera watsonii strains with differing phenotypes.</title>
        <authorList>
            <person name="Bench S.R."/>
            <person name="Heller P."/>
            <person name="Frank I."/>
            <person name="Arciniega M."/>
            <person name="Shilova I.N."/>
            <person name="Zehr J.P."/>
        </authorList>
    </citation>
    <scope>NUCLEOTIDE SEQUENCE [LARGE SCALE GENOMIC DNA]</scope>
    <source>
        <strain evidence="3 4">WH 0402</strain>
    </source>
</reference>
<dbReference type="GO" id="GO:0007165">
    <property type="term" value="P:signal transduction"/>
    <property type="evidence" value="ECO:0007669"/>
    <property type="project" value="InterPro"/>
</dbReference>
<dbReference type="PROSITE" id="PS50104">
    <property type="entry name" value="TIR"/>
    <property type="match status" value="1"/>
</dbReference>
<dbReference type="Gene3D" id="3.40.50.10140">
    <property type="entry name" value="Toll/interleukin-1 receptor homology (TIR) domain"/>
    <property type="match status" value="1"/>
</dbReference>
<dbReference type="Pfam" id="PF14516">
    <property type="entry name" value="AAA_35"/>
    <property type="match status" value="1"/>
</dbReference>
<name>T2JXI1_CROWT</name>